<dbReference type="EMBL" id="JBHSAV010000003">
    <property type="protein sequence ID" value="MFC3974839.1"/>
    <property type="molecule type" value="Genomic_DNA"/>
</dbReference>
<protein>
    <submittedName>
        <fullName evidence="2">Uncharacterized protein</fullName>
    </submittedName>
</protein>
<evidence type="ECO:0000313" key="2">
    <source>
        <dbReference type="EMBL" id="MFC3974839.1"/>
    </source>
</evidence>
<organism evidence="2 3">
    <name type="scientific">Belliella kenyensis</name>
    <dbReference type="NCBI Taxonomy" id="1472724"/>
    <lineage>
        <taxon>Bacteria</taxon>
        <taxon>Pseudomonadati</taxon>
        <taxon>Bacteroidota</taxon>
        <taxon>Cytophagia</taxon>
        <taxon>Cytophagales</taxon>
        <taxon>Cyclobacteriaceae</taxon>
        <taxon>Belliella</taxon>
    </lineage>
</organism>
<comment type="caution">
    <text evidence="2">The sequence shown here is derived from an EMBL/GenBank/DDBJ whole genome shotgun (WGS) entry which is preliminary data.</text>
</comment>
<keyword evidence="3" id="KW-1185">Reference proteome</keyword>
<keyword evidence="1" id="KW-1133">Transmembrane helix</keyword>
<sequence>MIKLIWFLIIGFFLSSFSIKNSIPEEINQFSQEVIEASINTYPMVDFYQTYFDQSVPQEYIDNLMAKAVIWRGLEHKIELRSAQLTYKNEGKSEYLLKYWVTFKDNRKFSYSISVFEQNGKMTLHRFEPNDVDVINTFYSARSSFDIPDVRNNVSQIIFALAAIVLSLIAIIVLAIRRKNYLLLITIPLLFIYKKSMTIFNFEGIEIITPKTYFGLPLLQNIDLYFTSISLLSTGVLYAWAIIVVILWTKLNDIASISRFTILDSTR</sequence>
<evidence type="ECO:0000256" key="1">
    <source>
        <dbReference type="SAM" id="Phobius"/>
    </source>
</evidence>
<name>A0ABV8EGS6_9BACT</name>
<gene>
    <name evidence="2" type="ORF">ACFOUP_00480</name>
</gene>
<feature type="transmembrane region" description="Helical" evidence="1">
    <location>
        <begin position="157"/>
        <end position="176"/>
    </location>
</feature>
<keyword evidence="1" id="KW-0472">Membrane</keyword>
<reference evidence="3" key="1">
    <citation type="journal article" date="2019" name="Int. J. Syst. Evol. Microbiol.">
        <title>The Global Catalogue of Microorganisms (GCM) 10K type strain sequencing project: providing services to taxonomists for standard genome sequencing and annotation.</title>
        <authorList>
            <consortium name="The Broad Institute Genomics Platform"/>
            <consortium name="The Broad Institute Genome Sequencing Center for Infectious Disease"/>
            <person name="Wu L."/>
            <person name="Ma J."/>
        </authorList>
    </citation>
    <scope>NUCLEOTIDE SEQUENCE [LARGE SCALE GENOMIC DNA]</scope>
    <source>
        <strain evidence="3">CECT 8551</strain>
    </source>
</reference>
<keyword evidence="1" id="KW-0812">Transmembrane</keyword>
<dbReference type="Proteomes" id="UP001595766">
    <property type="component" value="Unassembled WGS sequence"/>
</dbReference>
<feature type="transmembrane region" description="Helical" evidence="1">
    <location>
        <begin position="181"/>
        <end position="202"/>
    </location>
</feature>
<accession>A0ABV8EGS6</accession>
<feature type="transmembrane region" description="Helical" evidence="1">
    <location>
        <begin position="222"/>
        <end position="249"/>
    </location>
</feature>
<proteinExistence type="predicted"/>
<dbReference type="RefSeq" id="WP_241294230.1">
    <property type="nucleotide sequence ID" value="NZ_JAKZGR010000006.1"/>
</dbReference>
<evidence type="ECO:0000313" key="3">
    <source>
        <dbReference type="Proteomes" id="UP001595766"/>
    </source>
</evidence>